<dbReference type="AlphaFoldDB" id="A0A835GEL6"/>
<evidence type="ECO:0000313" key="6">
    <source>
        <dbReference type="EMBL" id="KAF9414445.1"/>
    </source>
</evidence>
<keyword evidence="3" id="KW-0175">Coiled coil</keyword>
<feature type="coiled-coil region" evidence="3">
    <location>
        <begin position="449"/>
        <end position="566"/>
    </location>
</feature>
<evidence type="ECO:0000313" key="7">
    <source>
        <dbReference type="Proteomes" id="UP000648187"/>
    </source>
</evidence>
<feature type="coiled-coil region" evidence="3">
    <location>
        <begin position="613"/>
        <end position="640"/>
    </location>
</feature>
<feature type="region of interest" description="Disordered" evidence="4">
    <location>
        <begin position="180"/>
        <end position="274"/>
    </location>
</feature>
<evidence type="ECO:0000256" key="4">
    <source>
        <dbReference type="SAM" id="MobiDB-lite"/>
    </source>
</evidence>
<dbReference type="SUPFAM" id="SSF50044">
    <property type="entry name" value="SH3-domain"/>
    <property type="match status" value="3"/>
</dbReference>
<dbReference type="PRINTS" id="PR00499">
    <property type="entry name" value="P67PHOX"/>
</dbReference>
<evidence type="ECO:0000256" key="2">
    <source>
        <dbReference type="PROSITE-ProRule" id="PRU00192"/>
    </source>
</evidence>
<dbReference type="Pfam" id="PF14604">
    <property type="entry name" value="SH3_9"/>
    <property type="match status" value="1"/>
</dbReference>
<dbReference type="PRINTS" id="PR00452">
    <property type="entry name" value="SH3DOMAIN"/>
</dbReference>
<organism evidence="6 7">
    <name type="scientific">Spodoptera exigua</name>
    <name type="common">Beet armyworm</name>
    <name type="synonym">Noctua fulgens</name>
    <dbReference type="NCBI Taxonomy" id="7107"/>
    <lineage>
        <taxon>Eukaryota</taxon>
        <taxon>Metazoa</taxon>
        <taxon>Ecdysozoa</taxon>
        <taxon>Arthropoda</taxon>
        <taxon>Hexapoda</taxon>
        <taxon>Insecta</taxon>
        <taxon>Pterygota</taxon>
        <taxon>Neoptera</taxon>
        <taxon>Endopterygota</taxon>
        <taxon>Lepidoptera</taxon>
        <taxon>Glossata</taxon>
        <taxon>Ditrysia</taxon>
        <taxon>Noctuoidea</taxon>
        <taxon>Noctuidae</taxon>
        <taxon>Amphipyrinae</taxon>
        <taxon>Spodoptera</taxon>
    </lineage>
</organism>
<dbReference type="CDD" id="cd11780">
    <property type="entry name" value="SH3_Sorbs_3"/>
    <property type="match status" value="1"/>
</dbReference>
<feature type="domain" description="SH3" evidence="5">
    <location>
        <begin position="124"/>
        <end position="183"/>
    </location>
</feature>
<accession>A0A835GEL6</accession>
<sequence length="653" mass="73864">MEENEIRPADIDAFDASMKVTFERELQDMQNRRHQDNFTPSQKNILPLNRYDEAEKVIAKALYTFNGQTPRELSFRKGELIHVRRQIDNNWYEGELHGRIGLFPYNYVEIQKGDVVQTPKKPAIVEGRARAKFDFTAQTNLELPLKKGEVVVLTRRIDQNWWEGRNGSKTGIFPDSYVTVLQEPSPNKPDPQPILNSDKPVASPAAHGLLNGSAKRSMGSHSYTPQPNSPALSNAPPATQPLPGYVAKPAQATLTPSERGYGPPTGAGVDLNNTEPLYVDTNAEAIPYRAMYKYRPQNPDELELNEGDTVYVLEKCDDGWYVGSSQRTGRFGTFPDKSKEGKMVETDWREILSFSQKELTQTDKEKLCESLCWMEADDIELNFTDLKILFRLAQDILKLKSEQVNNLVGQLKSSQKKSGKMKAESTYAVSPTQSNDSALETITHQEEIIKANKEILEQLYADIADLESRKSRLEESRSNFDIDSDSSRDVLSELNAVAELEQEVTMKNKHIRKLLNDVKILEEENTNLKEKVSILKDKLTEATQLIDNLTEQIMAVNNECGQLKELLGKSEQAKAHLSVEMEGLRKEVFEKDSKKENLYEDIKSKVQHWKSIAKSKKAELEAISNENLKLKEDLKAATKTSTSSPKASTQFFN</sequence>
<dbReference type="Gene3D" id="2.30.30.40">
    <property type="entry name" value="SH3 Domains"/>
    <property type="match status" value="3"/>
</dbReference>
<protein>
    <recommendedName>
        <fullName evidence="5">SH3 domain-containing protein</fullName>
    </recommendedName>
</protein>
<gene>
    <name evidence="6" type="ORF">HW555_007642</name>
</gene>
<keyword evidence="1 2" id="KW-0728">SH3 domain</keyword>
<proteinExistence type="predicted"/>
<name>A0A835GEL6_SPOEX</name>
<feature type="domain" description="SH3" evidence="5">
    <location>
        <begin position="283"/>
        <end position="344"/>
    </location>
</feature>
<dbReference type="EMBL" id="JACKWZ010000133">
    <property type="protein sequence ID" value="KAF9414445.1"/>
    <property type="molecule type" value="Genomic_DNA"/>
</dbReference>
<feature type="domain" description="SH3" evidence="5">
    <location>
        <begin position="54"/>
        <end position="113"/>
    </location>
</feature>
<dbReference type="PANTHER" id="PTHR14167">
    <property type="entry name" value="SH3 DOMAIN-CONTAINING"/>
    <property type="match status" value="1"/>
</dbReference>
<evidence type="ECO:0000256" key="1">
    <source>
        <dbReference type="ARBA" id="ARBA00022443"/>
    </source>
</evidence>
<dbReference type="Proteomes" id="UP000648187">
    <property type="component" value="Unassembled WGS sequence"/>
</dbReference>
<reference evidence="6" key="1">
    <citation type="submission" date="2020-08" db="EMBL/GenBank/DDBJ databases">
        <title>Spodoptera exigua strain:BAW_Kor-Di-RS1 Genome sequencing and assembly.</title>
        <authorList>
            <person name="Kim J."/>
            <person name="Nam H.Y."/>
            <person name="Kwon M."/>
            <person name="Choi J.H."/>
            <person name="Cho S.R."/>
            <person name="Kim G.-H."/>
        </authorList>
    </citation>
    <scope>NUCLEOTIDE SEQUENCE</scope>
    <source>
        <strain evidence="6">BAW_Kor-Di-RS1</strain>
        <tissue evidence="6">Whole-body</tissue>
    </source>
</reference>
<dbReference type="PANTHER" id="PTHR14167:SF116">
    <property type="entry name" value="CAP, ISOFORM AC"/>
    <property type="match status" value="1"/>
</dbReference>
<evidence type="ECO:0000256" key="3">
    <source>
        <dbReference type="SAM" id="Coils"/>
    </source>
</evidence>
<comment type="caution">
    <text evidence="6">The sequence shown here is derived from an EMBL/GenBank/DDBJ whole genome shotgun (WGS) entry which is preliminary data.</text>
</comment>
<dbReference type="SMART" id="SM00326">
    <property type="entry name" value="SH3"/>
    <property type="match status" value="3"/>
</dbReference>
<dbReference type="InterPro" id="IPR036028">
    <property type="entry name" value="SH3-like_dom_sf"/>
</dbReference>
<keyword evidence="7" id="KW-1185">Reference proteome</keyword>
<dbReference type="InterPro" id="IPR050384">
    <property type="entry name" value="Endophilin_SH3RF"/>
</dbReference>
<dbReference type="InterPro" id="IPR001452">
    <property type="entry name" value="SH3_domain"/>
</dbReference>
<feature type="compositionally biased region" description="Low complexity" evidence="4">
    <location>
        <begin position="225"/>
        <end position="237"/>
    </location>
</feature>
<dbReference type="PROSITE" id="PS50002">
    <property type="entry name" value="SH3"/>
    <property type="match status" value="3"/>
</dbReference>
<dbReference type="CDD" id="cd11781">
    <property type="entry name" value="SH3_Sorbs_1"/>
    <property type="match status" value="1"/>
</dbReference>
<evidence type="ECO:0000259" key="5">
    <source>
        <dbReference type="PROSITE" id="PS50002"/>
    </source>
</evidence>
<dbReference type="Pfam" id="PF07653">
    <property type="entry name" value="SH3_2"/>
    <property type="match status" value="2"/>
</dbReference>